<dbReference type="Pfam" id="PF25545">
    <property type="entry name" value="DUF7924"/>
    <property type="match status" value="1"/>
</dbReference>
<dbReference type="GeneID" id="19170162"/>
<feature type="compositionally biased region" description="Polar residues" evidence="1">
    <location>
        <begin position="149"/>
        <end position="162"/>
    </location>
</feature>
<comment type="caution">
    <text evidence="3">The sequence shown here is derived from an EMBL/GenBank/DDBJ whole genome shotgun (WGS) entry which is preliminary data.</text>
</comment>
<feature type="region of interest" description="Disordered" evidence="1">
    <location>
        <begin position="145"/>
        <end position="177"/>
    </location>
</feature>
<reference evidence="3 4" key="1">
    <citation type="submission" date="2013-03" db="EMBL/GenBank/DDBJ databases">
        <title>The Genome Sequence of Capronia epimyces CBS 606.96.</title>
        <authorList>
            <consortium name="The Broad Institute Genomics Platform"/>
            <person name="Cuomo C."/>
            <person name="de Hoog S."/>
            <person name="Gorbushina A."/>
            <person name="Walker B."/>
            <person name="Young S.K."/>
            <person name="Zeng Q."/>
            <person name="Gargeya S."/>
            <person name="Fitzgerald M."/>
            <person name="Haas B."/>
            <person name="Abouelleil A."/>
            <person name="Allen A.W."/>
            <person name="Alvarado L."/>
            <person name="Arachchi H.M."/>
            <person name="Berlin A.M."/>
            <person name="Chapman S.B."/>
            <person name="Gainer-Dewar J."/>
            <person name="Goldberg J."/>
            <person name="Griggs A."/>
            <person name="Gujja S."/>
            <person name="Hansen M."/>
            <person name="Howarth C."/>
            <person name="Imamovic A."/>
            <person name="Ireland A."/>
            <person name="Larimer J."/>
            <person name="McCowan C."/>
            <person name="Murphy C."/>
            <person name="Pearson M."/>
            <person name="Poon T.W."/>
            <person name="Priest M."/>
            <person name="Roberts A."/>
            <person name="Saif S."/>
            <person name="Shea T."/>
            <person name="Sisk P."/>
            <person name="Sykes S."/>
            <person name="Wortman J."/>
            <person name="Nusbaum C."/>
            <person name="Birren B."/>
        </authorList>
    </citation>
    <scope>NUCLEOTIDE SEQUENCE [LARGE SCALE GENOMIC DNA]</scope>
    <source>
        <strain evidence="3 4">CBS 606.96</strain>
    </source>
</reference>
<name>W9YIW8_9EURO</name>
<evidence type="ECO:0000313" key="4">
    <source>
        <dbReference type="Proteomes" id="UP000019478"/>
    </source>
</evidence>
<dbReference type="PANTHER" id="PTHR42470">
    <property type="entry name" value="VAST DOMAIN-CONTAINING PROTEIN"/>
    <property type="match status" value="1"/>
</dbReference>
<keyword evidence="4" id="KW-1185">Reference proteome</keyword>
<evidence type="ECO:0000313" key="3">
    <source>
        <dbReference type="EMBL" id="EXJ82239.1"/>
    </source>
</evidence>
<accession>W9YIW8</accession>
<gene>
    <name evidence="3" type="ORF">A1O3_06052</name>
</gene>
<dbReference type="STRING" id="1182542.W9YIW8"/>
<feature type="compositionally biased region" description="Polar residues" evidence="1">
    <location>
        <begin position="1"/>
        <end position="12"/>
    </location>
</feature>
<feature type="region of interest" description="Disordered" evidence="1">
    <location>
        <begin position="1"/>
        <end position="74"/>
    </location>
</feature>
<dbReference type="OrthoDB" id="5400850at2759"/>
<evidence type="ECO:0000256" key="1">
    <source>
        <dbReference type="SAM" id="MobiDB-lite"/>
    </source>
</evidence>
<protein>
    <recommendedName>
        <fullName evidence="2">DUF7924 domain-containing protein</fullName>
    </recommendedName>
</protein>
<dbReference type="AlphaFoldDB" id="W9YIW8"/>
<dbReference type="eggNOG" id="ENOG502SK65">
    <property type="taxonomic scope" value="Eukaryota"/>
</dbReference>
<feature type="domain" description="DUF7924" evidence="2">
    <location>
        <begin position="229"/>
        <end position="450"/>
    </location>
</feature>
<feature type="compositionally biased region" description="Basic and acidic residues" evidence="1">
    <location>
        <begin position="163"/>
        <end position="177"/>
    </location>
</feature>
<dbReference type="HOGENOM" id="CLU_025457_2_1_1"/>
<dbReference type="RefSeq" id="XP_007734362.1">
    <property type="nucleotide sequence ID" value="XM_007736172.1"/>
</dbReference>
<dbReference type="Proteomes" id="UP000019478">
    <property type="component" value="Unassembled WGS sequence"/>
</dbReference>
<dbReference type="PANTHER" id="PTHR42470:SF2">
    <property type="match status" value="1"/>
</dbReference>
<feature type="compositionally biased region" description="Basic and acidic residues" evidence="1">
    <location>
        <begin position="487"/>
        <end position="499"/>
    </location>
</feature>
<organism evidence="3 4">
    <name type="scientific">Capronia epimyces CBS 606.96</name>
    <dbReference type="NCBI Taxonomy" id="1182542"/>
    <lineage>
        <taxon>Eukaryota</taxon>
        <taxon>Fungi</taxon>
        <taxon>Dikarya</taxon>
        <taxon>Ascomycota</taxon>
        <taxon>Pezizomycotina</taxon>
        <taxon>Eurotiomycetes</taxon>
        <taxon>Chaetothyriomycetidae</taxon>
        <taxon>Chaetothyriales</taxon>
        <taxon>Herpotrichiellaceae</taxon>
        <taxon>Capronia</taxon>
    </lineage>
</organism>
<feature type="compositionally biased region" description="Basic and acidic residues" evidence="1">
    <location>
        <begin position="24"/>
        <end position="37"/>
    </location>
</feature>
<evidence type="ECO:0000259" key="2">
    <source>
        <dbReference type="Pfam" id="PF25545"/>
    </source>
</evidence>
<sequence length="499" mass="56563">MSNHGSSRQSNRSEGRIAVPRPAKSRESPQGIKEEQKGNPSQQSTRLRHLAEANEAQLTTSTPLPPSPDAHILPTVLQSSPLGAETQQLYLPSRKRPLPAENTFPHKAVRLTQKQTGSITHWAETHHWPQDFCDNSGDISHLIARKRSTPTSDVESVTSKSRTPSDQRTREEKTAPYRDSRYEALLELHGSFMVDSKLGINYNSKTLIQNLFQKEQPIPKDSLFRDDLFQSTCRKIRNRNEARVLQDISQLIVPSAEQFATYGAHHLNCLVESVNEGWNNSITITEPRPQPDYAVGFARSAFTDEQLQKFSLFVGGLYDQSFFMGTWYMYFPFFTAECGTGGNIVADRQNAHSMTLAVRAIVELFRLVKREKEVHREILAFSISHDNESASIYGCYPVIDGSKTTYYRHTIHDFYFTTLNGKERWMAYKFTKSIYDLWMPAHLKRLCSAIDAIPSDIEFQLTQGSKLQLSESGLSQSLKSHHVSAAEPRHDDRLALSNS</sequence>
<dbReference type="InterPro" id="IPR057684">
    <property type="entry name" value="DUF7924"/>
</dbReference>
<feature type="region of interest" description="Disordered" evidence="1">
    <location>
        <begin position="480"/>
        <end position="499"/>
    </location>
</feature>
<proteinExistence type="predicted"/>
<dbReference type="EMBL" id="AMGY01000005">
    <property type="protein sequence ID" value="EXJ82239.1"/>
    <property type="molecule type" value="Genomic_DNA"/>
</dbReference>